<dbReference type="EMBL" id="ML209146">
    <property type="protein sequence ID" value="TFK58912.1"/>
    <property type="molecule type" value="Genomic_DNA"/>
</dbReference>
<proteinExistence type="predicted"/>
<dbReference type="Proteomes" id="UP000308600">
    <property type="component" value="Unassembled WGS sequence"/>
</dbReference>
<keyword evidence="2" id="KW-1185">Reference proteome</keyword>
<evidence type="ECO:0000313" key="2">
    <source>
        <dbReference type="Proteomes" id="UP000308600"/>
    </source>
</evidence>
<sequence>MSGVSPPNHEDDGHYEEPSTPPPISCLPSELLTRILFTLQSLHELEHYYRWTSVSQVSQSWRQLVLETTSLWGGIIHVYSERPVQWAIVSLERSGSATLDITIYTQNPKESISDFVLEVLSQMHRIRSLKLTITWFDSFDASKQLRLLHLLESPAPCLEEVALNGGRSAMYWAQETHERPLTPILSGIAPRLRVMRLFSLPLSLKGFSCTTIVHLVLGHIEPPAYFHLDEVLSILRTSPKIESLHLNDCAFSMSPSVPITPITLPRLRKLELPLRAEASAALLSHLSLPSTAHVSLHRELREFRAVEIQSILPEILHSFGRELPPIGRLSMILKGHKTFVFHFWELDSTCQEPRISLNLFCVQEFRWLLPCSPSFLSHLRSLYISAPYHGIVIEGQPMSHFSSFATLSEIQIGWGFVPEFVEYFKQEPNSFPALKSLSLHLPYAENEVPHEVFNSLSWALELRMQGPHG</sequence>
<organism evidence="1 2">
    <name type="scientific">Pluteus cervinus</name>
    <dbReference type="NCBI Taxonomy" id="181527"/>
    <lineage>
        <taxon>Eukaryota</taxon>
        <taxon>Fungi</taxon>
        <taxon>Dikarya</taxon>
        <taxon>Basidiomycota</taxon>
        <taxon>Agaricomycotina</taxon>
        <taxon>Agaricomycetes</taxon>
        <taxon>Agaricomycetidae</taxon>
        <taxon>Agaricales</taxon>
        <taxon>Pluteineae</taxon>
        <taxon>Pluteaceae</taxon>
        <taxon>Pluteus</taxon>
    </lineage>
</organism>
<name>A0ACD3A1Z0_9AGAR</name>
<protein>
    <submittedName>
        <fullName evidence="1">Uncharacterized protein</fullName>
    </submittedName>
</protein>
<gene>
    <name evidence="1" type="ORF">BDN72DRAFT_851550</name>
</gene>
<feature type="non-terminal residue" evidence="1">
    <location>
        <position position="469"/>
    </location>
</feature>
<reference evidence="1 2" key="1">
    <citation type="journal article" date="2019" name="Nat. Ecol. Evol.">
        <title>Megaphylogeny resolves global patterns of mushroom evolution.</title>
        <authorList>
            <person name="Varga T."/>
            <person name="Krizsan K."/>
            <person name="Foldi C."/>
            <person name="Dima B."/>
            <person name="Sanchez-Garcia M."/>
            <person name="Sanchez-Ramirez S."/>
            <person name="Szollosi G.J."/>
            <person name="Szarkandi J.G."/>
            <person name="Papp V."/>
            <person name="Albert L."/>
            <person name="Andreopoulos W."/>
            <person name="Angelini C."/>
            <person name="Antonin V."/>
            <person name="Barry K.W."/>
            <person name="Bougher N.L."/>
            <person name="Buchanan P."/>
            <person name="Buyck B."/>
            <person name="Bense V."/>
            <person name="Catcheside P."/>
            <person name="Chovatia M."/>
            <person name="Cooper J."/>
            <person name="Damon W."/>
            <person name="Desjardin D."/>
            <person name="Finy P."/>
            <person name="Geml J."/>
            <person name="Haridas S."/>
            <person name="Hughes K."/>
            <person name="Justo A."/>
            <person name="Karasinski D."/>
            <person name="Kautmanova I."/>
            <person name="Kiss B."/>
            <person name="Kocsube S."/>
            <person name="Kotiranta H."/>
            <person name="LaButti K.M."/>
            <person name="Lechner B.E."/>
            <person name="Liimatainen K."/>
            <person name="Lipzen A."/>
            <person name="Lukacs Z."/>
            <person name="Mihaltcheva S."/>
            <person name="Morgado L.N."/>
            <person name="Niskanen T."/>
            <person name="Noordeloos M.E."/>
            <person name="Ohm R.A."/>
            <person name="Ortiz-Santana B."/>
            <person name="Ovrebo C."/>
            <person name="Racz N."/>
            <person name="Riley R."/>
            <person name="Savchenko A."/>
            <person name="Shiryaev A."/>
            <person name="Soop K."/>
            <person name="Spirin V."/>
            <person name="Szebenyi C."/>
            <person name="Tomsovsky M."/>
            <person name="Tulloss R.E."/>
            <person name="Uehling J."/>
            <person name="Grigoriev I.V."/>
            <person name="Vagvolgyi C."/>
            <person name="Papp T."/>
            <person name="Martin F.M."/>
            <person name="Miettinen O."/>
            <person name="Hibbett D.S."/>
            <person name="Nagy L.G."/>
        </authorList>
    </citation>
    <scope>NUCLEOTIDE SEQUENCE [LARGE SCALE GENOMIC DNA]</scope>
    <source>
        <strain evidence="1 2">NL-1719</strain>
    </source>
</reference>
<evidence type="ECO:0000313" key="1">
    <source>
        <dbReference type="EMBL" id="TFK58912.1"/>
    </source>
</evidence>
<accession>A0ACD3A1Z0</accession>